<protein>
    <submittedName>
        <fullName evidence="2">Uncharacterized protein</fullName>
    </submittedName>
</protein>
<keyword evidence="3" id="KW-1185">Reference proteome</keyword>
<organism evidence="2 3">
    <name type="scientific">Corchorus capsularis</name>
    <name type="common">Jute</name>
    <dbReference type="NCBI Taxonomy" id="210143"/>
    <lineage>
        <taxon>Eukaryota</taxon>
        <taxon>Viridiplantae</taxon>
        <taxon>Streptophyta</taxon>
        <taxon>Embryophyta</taxon>
        <taxon>Tracheophyta</taxon>
        <taxon>Spermatophyta</taxon>
        <taxon>Magnoliopsida</taxon>
        <taxon>eudicotyledons</taxon>
        <taxon>Gunneridae</taxon>
        <taxon>Pentapetalae</taxon>
        <taxon>rosids</taxon>
        <taxon>malvids</taxon>
        <taxon>Malvales</taxon>
        <taxon>Malvaceae</taxon>
        <taxon>Grewioideae</taxon>
        <taxon>Apeibeae</taxon>
        <taxon>Corchorus</taxon>
    </lineage>
</organism>
<dbReference type="AlphaFoldDB" id="A0A1R3GL41"/>
<dbReference type="Gramene" id="OMO58777">
    <property type="protein sequence ID" value="OMO58777"/>
    <property type="gene ID" value="CCACVL1_25360"/>
</dbReference>
<accession>A0A1R3GL41</accession>
<feature type="compositionally biased region" description="Gly residues" evidence="1">
    <location>
        <begin position="17"/>
        <end position="27"/>
    </location>
</feature>
<gene>
    <name evidence="2" type="ORF">CCACVL1_25360</name>
</gene>
<proteinExistence type="predicted"/>
<feature type="region of interest" description="Disordered" evidence="1">
    <location>
        <begin position="1"/>
        <end position="27"/>
    </location>
</feature>
<name>A0A1R3GL41_COCAP</name>
<comment type="caution">
    <text evidence="2">The sequence shown here is derived from an EMBL/GenBank/DDBJ whole genome shotgun (WGS) entry which is preliminary data.</text>
</comment>
<sequence>MPFSPPNQRRIGEDGVVRGGNEMGCER</sequence>
<dbReference type="Proteomes" id="UP000188268">
    <property type="component" value="Unassembled WGS sequence"/>
</dbReference>
<dbReference type="EMBL" id="AWWV01014142">
    <property type="protein sequence ID" value="OMO58777.1"/>
    <property type="molecule type" value="Genomic_DNA"/>
</dbReference>
<evidence type="ECO:0000256" key="1">
    <source>
        <dbReference type="SAM" id="MobiDB-lite"/>
    </source>
</evidence>
<evidence type="ECO:0000313" key="2">
    <source>
        <dbReference type="EMBL" id="OMO58777.1"/>
    </source>
</evidence>
<evidence type="ECO:0000313" key="3">
    <source>
        <dbReference type="Proteomes" id="UP000188268"/>
    </source>
</evidence>
<reference evidence="2 3" key="1">
    <citation type="submission" date="2013-09" db="EMBL/GenBank/DDBJ databases">
        <title>Corchorus capsularis genome sequencing.</title>
        <authorList>
            <person name="Alam M."/>
            <person name="Haque M.S."/>
            <person name="Islam M.S."/>
            <person name="Emdad E.M."/>
            <person name="Islam M.M."/>
            <person name="Ahmed B."/>
            <person name="Halim A."/>
            <person name="Hossen Q.M.M."/>
            <person name="Hossain M.Z."/>
            <person name="Ahmed R."/>
            <person name="Khan M.M."/>
            <person name="Islam R."/>
            <person name="Rashid M.M."/>
            <person name="Khan S.A."/>
            <person name="Rahman M.S."/>
            <person name="Alam M."/>
        </authorList>
    </citation>
    <scope>NUCLEOTIDE SEQUENCE [LARGE SCALE GENOMIC DNA]</scope>
    <source>
        <strain evidence="3">cv. CVL-1</strain>
        <tissue evidence="2">Whole seedling</tissue>
    </source>
</reference>